<accession>A0AAW2ENL9</accession>
<reference evidence="1 2" key="1">
    <citation type="submission" date="2023-03" db="EMBL/GenBank/DDBJ databases">
        <title>High recombination rates correlate with genetic variation in Cardiocondyla obscurior ants.</title>
        <authorList>
            <person name="Errbii M."/>
        </authorList>
    </citation>
    <scope>NUCLEOTIDE SEQUENCE [LARGE SCALE GENOMIC DNA]</scope>
    <source>
        <strain evidence="1">Alpha-2009</strain>
        <tissue evidence="1">Whole body</tissue>
    </source>
</reference>
<proteinExistence type="predicted"/>
<comment type="caution">
    <text evidence="1">The sequence shown here is derived from an EMBL/GenBank/DDBJ whole genome shotgun (WGS) entry which is preliminary data.</text>
</comment>
<dbReference type="AlphaFoldDB" id="A0AAW2ENL9"/>
<sequence length="82" mass="9684">MIGSRNEEISKNLSRFSFPFYFCRFDYSSSPRNFYNARQKCAGKLITYMVPGISITPNRTVLNEFFKCRLNRDVPQCMDFFA</sequence>
<evidence type="ECO:0000313" key="1">
    <source>
        <dbReference type="EMBL" id="KAL0104510.1"/>
    </source>
</evidence>
<gene>
    <name evidence="1" type="ORF">PUN28_017307</name>
</gene>
<organism evidence="1 2">
    <name type="scientific">Cardiocondyla obscurior</name>
    <dbReference type="NCBI Taxonomy" id="286306"/>
    <lineage>
        <taxon>Eukaryota</taxon>
        <taxon>Metazoa</taxon>
        <taxon>Ecdysozoa</taxon>
        <taxon>Arthropoda</taxon>
        <taxon>Hexapoda</taxon>
        <taxon>Insecta</taxon>
        <taxon>Pterygota</taxon>
        <taxon>Neoptera</taxon>
        <taxon>Endopterygota</taxon>
        <taxon>Hymenoptera</taxon>
        <taxon>Apocrita</taxon>
        <taxon>Aculeata</taxon>
        <taxon>Formicoidea</taxon>
        <taxon>Formicidae</taxon>
        <taxon>Myrmicinae</taxon>
        <taxon>Cardiocondyla</taxon>
    </lineage>
</organism>
<dbReference type="Proteomes" id="UP001430953">
    <property type="component" value="Unassembled WGS sequence"/>
</dbReference>
<evidence type="ECO:0000313" key="2">
    <source>
        <dbReference type="Proteomes" id="UP001430953"/>
    </source>
</evidence>
<protein>
    <submittedName>
        <fullName evidence="1">Uncharacterized protein</fullName>
    </submittedName>
</protein>
<dbReference type="EMBL" id="JADYXP020000020">
    <property type="protein sequence ID" value="KAL0104510.1"/>
    <property type="molecule type" value="Genomic_DNA"/>
</dbReference>
<name>A0AAW2ENL9_9HYME</name>
<keyword evidence="2" id="KW-1185">Reference proteome</keyword>